<keyword evidence="1 4" id="KW-0349">Heme</keyword>
<dbReference type="Gene3D" id="1.10.760.10">
    <property type="entry name" value="Cytochrome c-like domain"/>
    <property type="match status" value="2"/>
</dbReference>
<evidence type="ECO:0000313" key="7">
    <source>
        <dbReference type="EMBL" id="MDB0521709.1"/>
    </source>
</evidence>
<keyword evidence="3 4" id="KW-0408">Iron</keyword>
<dbReference type="PROSITE" id="PS51007">
    <property type="entry name" value="CYTC"/>
    <property type="match status" value="2"/>
</dbReference>
<dbReference type="GO" id="GO:0020037">
    <property type="term" value="F:heme binding"/>
    <property type="evidence" value="ECO:0007669"/>
    <property type="project" value="InterPro"/>
</dbReference>
<evidence type="ECO:0000256" key="3">
    <source>
        <dbReference type="ARBA" id="ARBA00023004"/>
    </source>
</evidence>
<sequence>MMATRRLTLLLAAGLCAGTVIAQPPAAPDIPPPRAGEAVDTVRAIQLLKRDAALPVLPWTEPDPAAIPVGDAGDAIRYGEALLARTSTLIGPNAPDPAKRFAGNNLNCVHCHAAGPSGLPGTKPYSLPLVNVVNEFPKLDIKAMKVITLETRIAGMIGKGPAGPIPADGPEMRAILAYLKWLGRAGKPDTHVAQTGLDEASMPDRAADTGRGERLYRAHCLACHQADGTGIKAPGYASGDGYSFPPIAGNDSYDDGGHMAMVPLLTRFLAVNMPYGSTKQSPRLTVDEAYDIAAYVTYNLPRKHNPGRTGSYPDAALRPGGFVIPDHFAGDDAAYRRARLGPFIDPPALLQSADARDGHCSGTPNCSQ</sequence>
<feature type="domain" description="Cytochrome c" evidence="6">
    <location>
        <begin position="207"/>
        <end position="300"/>
    </location>
</feature>
<dbReference type="EMBL" id="JAIVEX010000004">
    <property type="protein sequence ID" value="MDB0521709.1"/>
    <property type="molecule type" value="Genomic_DNA"/>
</dbReference>
<dbReference type="InterPro" id="IPR009056">
    <property type="entry name" value="Cyt_c-like_dom"/>
</dbReference>
<dbReference type="RefSeq" id="WP_184852258.1">
    <property type="nucleotide sequence ID" value="NZ_JABZEH010000002.1"/>
</dbReference>
<dbReference type="GO" id="GO:0046872">
    <property type="term" value="F:metal ion binding"/>
    <property type="evidence" value="ECO:0007669"/>
    <property type="project" value="UniProtKB-KW"/>
</dbReference>
<feature type="chain" id="PRO_5041898299" evidence="5">
    <location>
        <begin position="23"/>
        <end position="368"/>
    </location>
</feature>
<evidence type="ECO:0000259" key="6">
    <source>
        <dbReference type="PROSITE" id="PS51007"/>
    </source>
</evidence>
<dbReference type="SUPFAM" id="SSF46626">
    <property type="entry name" value="Cytochrome c"/>
    <property type="match status" value="2"/>
</dbReference>
<dbReference type="AlphaFoldDB" id="A0AAE3T357"/>
<protein>
    <submittedName>
        <fullName evidence="7">C-type cytochrome</fullName>
    </submittedName>
</protein>
<evidence type="ECO:0000256" key="2">
    <source>
        <dbReference type="ARBA" id="ARBA00022723"/>
    </source>
</evidence>
<evidence type="ECO:0000256" key="1">
    <source>
        <dbReference type="ARBA" id="ARBA00022617"/>
    </source>
</evidence>
<name>A0AAE3T357_RALSL</name>
<accession>A0AAE3T357</accession>
<feature type="signal peptide" evidence="5">
    <location>
        <begin position="1"/>
        <end position="22"/>
    </location>
</feature>
<dbReference type="Pfam" id="PF00034">
    <property type="entry name" value="Cytochrom_C"/>
    <property type="match status" value="1"/>
</dbReference>
<dbReference type="InterPro" id="IPR036909">
    <property type="entry name" value="Cyt_c-like_dom_sf"/>
</dbReference>
<feature type="domain" description="Cytochrome c" evidence="6">
    <location>
        <begin position="74"/>
        <end position="183"/>
    </location>
</feature>
<dbReference type="GO" id="GO:0009055">
    <property type="term" value="F:electron transfer activity"/>
    <property type="evidence" value="ECO:0007669"/>
    <property type="project" value="InterPro"/>
</dbReference>
<gene>
    <name evidence="7" type="ORF">LBW55_08785</name>
</gene>
<keyword evidence="5" id="KW-0732">Signal</keyword>
<evidence type="ECO:0000256" key="4">
    <source>
        <dbReference type="PROSITE-ProRule" id="PRU00433"/>
    </source>
</evidence>
<dbReference type="PANTHER" id="PTHR35008">
    <property type="entry name" value="BLL4482 PROTEIN-RELATED"/>
    <property type="match status" value="1"/>
</dbReference>
<dbReference type="InterPro" id="IPR051459">
    <property type="entry name" value="Cytochrome_c-type_DH"/>
</dbReference>
<dbReference type="Proteomes" id="UP001143674">
    <property type="component" value="Unassembled WGS sequence"/>
</dbReference>
<comment type="caution">
    <text evidence="7">The sequence shown here is derived from an EMBL/GenBank/DDBJ whole genome shotgun (WGS) entry which is preliminary data.</text>
</comment>
<proteinExistence type="predicted"/>
<evidence type="ECO:0000313" key="8">
    <source>
        <dbReference type="Proteomes" id="UP001143674"/>
    </source>
</evidence>
<organism evidence="7 8">
    <name type="scientific">Ralstonia solanacearum</name>
    <name type="common">Pseudomonas solanacearum</name>
    <dbReference type="NCBI Taxonomy" id="305"/>
    <lineage>
        <taxon>Bacteria</taxon>
        <taxon>Pseudomonadati</taxon>
        <taxon>Pseudomonadota</taxon>
        <taxon>Betaproteobacteria</taxon>
        <taxon>Burkholderiales</taxon>
        <taxon>Burkholderiaceae</taxon>
        <taxon>Ralstonia</taxon>
        <taxon>Ralstonia solanacearum species complex</taxon>
    </lineage>
</organism>
<reference evidence="7" key="1">
    <citation type="submission" date="2021-09" db="EMBL/GenBank/DDBJ databases">
        <title>Genomic analysis of Ralstonia spp.</title>
        <authorList>
            <person name="Aburjaile F."/>
            <person name="Ariute J.C."/>
            <person name="Pais A.K.L."/>
            <person name="Albuquerque G.M.R."/>
            <person name="Silva A.M.F."/>
            <person name="Brenig B."/>
            <person name="Azevedo V."/>
            <person name="Matiuzzi M."/>
            <person name="Ramos R."/>
            <person name="Goes-Neto A."/>
            <person name="Soares S."/>
            <person name="Iseppon A.M.B."/>
            <person name="Souza E."/>
            <person name="Gama M."/>
        </authorList>
    </citation>
    <scope>NUCLEOTIDE SEQUENCE</scope>
    <source>
        <strain evidence="7">B4</strain>
    </source>
</reference>
<evidence type="ECO:0000256" key="5">
    <source>
        <dbReference type="SAM" id="SignalP"/>
    </source>
</evidence>
<dbReference type="PANTHER" id="PTHR35008:SF8">
    <property type="entry name" value="ALCOHOL DEHYDROGENASE CYTOCHROME C SUBUNIT"/>
    <property type="match status" value="1"/>
</dbReference>
<keyword evidence="2 4" id="KW-0479">Metal-binding</keyword>